<dbReference type="Proteomes" id="UP000294685">
    <property type="component" value="Unassembled WGS sequence"/>
</dbReference>
<gene>
    <name evidence="2" type="ORF">E0I61_04560</name>
</gene>
<organism evidence="2 3">
    <name type="scientific">Flavobacterium ranwuense</name>
    <dbReference type="NCBI Taxonomy" id="2541725"/>
    <lineage>
        <taxon>Bacteria</taxon>
        <taxon>Pseudomonadati</taxon>
        <taxon>Bacteroidota</taxon>
        <taxon>Flavobacteriia</taxon>
        <taxon>Flavobacteriales</taxon>
        <taxon>Flavobacteriaceae</taxon>
        <taxon>Flavobacterium</taxon>
    </lineage>
</organism>
<dbReference type="RefSeq" id="WP_132069726.1">
    <property type="nucleotide sequence ID" value="NZ_SMLH01000002.1"/>
</dbReference>
<feature type="coiled-coil region" evidence="1">
    <location>
        <begin position="78"/>
        <end position="105"/>
    </location>
</feature>
<reference evidence="2 3" key="1">
    <citation type="submission" date="2019-03" db="EMBL/GenBank/DDBJ databases">
        <title>Novel species of Flavobacterium.</title>
        <authorList>
            <person name="Liu Q."/>
            <person name="Xin Y.-H."/>
        </authorList>
    </citation>
    <scope>NUCLEOTIDE SEQUENCE [LARGE SCALE GENOMIC DNA]</scope>
    <source>
        <strain evidence="2 3">LB2P22</strain>
    </source>
</reference>
<evidence type="ECO:0000256" key="1">
    <source>
        <dbReference type="SAM" id="Coils"/>
    </source>
</evidence>
<comment type="caution">
    <text evidence="2">The sequence shown here is derived from an EMBL/GenBank/DDBJ whole genome shotgun (WGS) entry which is preliminary data.</text>
</comment>
<evidence type="ECO:0008006" key="4">
    <source>
        <dbReference type="Google" id="ProtNLM"/>
    </source>
</evidence>
<keyword evidence="1" id="KW-0175">Coiled coil</keyword>
<sequence>MESKKLLLGVAVIALGFTSCKDEKAEQAEKSVDSYVMYVDSVGNVAAEDARGNWQGIEATYELKSGEAEAAIANMKDNAAAQERLDASRAKYEALKAKYEAEKVAEQPTTDVTISSKQQLRNALFGQGKIGDDMNFSWVNKDNIHSVYQQFIHTAENNKDSYTREDWDEIKLMYEALDSRKNTVEKEGLSSEDNRKIAALKFKFAPMLKVNRMGAKSGEMKRAKE</sequence>
<protein>
    <recommendedName>
        <fullName evidence="4">Lipoprotein</fullName>
    </recommendedName>
</protein>
<evidence type="ECO:0000313" key="2">
    <source>
        <dbReference type="EMBL" id="TDE30269.1"/>
    </source>
</evidence>
<keyword evidence="3" id="KW-1185">Reference proteome</keyword>
<accession>A0ABY2DTN5</accession>
<proteinExistence type="predicted"/>
<dbReference type="PROSITE" id="PS51257">
    <property type="entry name" value="PROKAR_LIPOPROTEIN"/>
    <property type="match status" value="1"/>
</dbReference>
<name>A0ABY2DTN5_9FLAO</name>
<dbReference type="EMBL" id="SMLH01000002">
    <property type="protein sequence ID" value="TDE30269.1"/>
    <property type="molecule type" value="Genomic_DNA"/>
</dbReference>
<evidence type="ECO:0000313" key="3">
    <source>
        <dbReference type="Proteomes" id="UP000294685"/>
    </source>
</evidence>